<evidence type="ECO:0000256" key="1">
    <source>
        <dbReference type="SAM" id="SignalP"/>
    </source>
</evidence>
<evidence type="ECO:0000313" key="2">
    <source>
        <dbReference type="EMBL" id="KAL0948132.1"/>
    </source>
</evidence>
<proteinExistence type="predicted"/>
<feature type="signal peptide" evidence="1">
    <location>
        <begin position="1"/>
        <end position="18"/>
    </location>
</feature>
<evidence type="ECO:0000313" key="3">
    <source>
        <dbReference type="Proteomes" id="UP001556367"/>
    </source>
</evidence>
<comment type="caution">
    <text evidence="2">The sequence shown here is derived from an EMBL/GenBank/DDBJ whole genome shotgun (WGS) entry which is preliminary data.</text>
</comment>
<dbReference type="EMBL" id="JASNQZ010000014">
    <property type="protein sequence ID" value="KAL0948132.1"/>
    <property type="molecule type" value="Genomic_DNA"/>
</dbReference>
<gene>
    <name evidence="2" type="ORF">HGRIS_010751</name>
</gene>
<accession>A0ABR3IXR3</accession>
<dbReference type="SUPFAM" id="SSF50969">
    <property type="entry name" value="YVTN repeat-like/Quinoprotein amine dehydrogenase"/>
    <property type="match status" value="1"/>
</dbReference>
<dbReference type="Gene3D" id="2.130.10.10">
    <property type="entry name" value="YVTN repeat-like/Quinoprotein amine dehydrogenase"/>
    <property type="match status" value="1"/>
</dbReference>
<sequence length="236" mass="25735">MAWLFVVWIVKQTSPGQNETVSIWDVCTGALVAEITPPTRYSWGMVTTLAWVKVAPTGETLLALGTGRGLLATALIKGFTPFRVGEVSNHPAFSLNDYIEAMASDPKASRIAIGSARGCVRVLCFTGPLTPVTTNVLVADAGPRSLRFIGNHLTIFHNFEGKIKTWNLEDDPHSPPSVRDSRMAIGHAAFSLDEENFVIQDIGRSQFKLMSANSRAALKMFATSNIKNRILQCRSS</sequence>
<organism evidence="2 3">
    <name type="scientific">Hohenbuehelia grisea</name>
    <dbReference type="NCBI Taxonomy" id="104357"/>
    <lineage>
        <taxon>Eukaryota</taxon>
        <taxon>Fungi</taxon>
        <taxon>Dikarya</taxon>
        <taxon>Basidiomycota</taxon>
        <taxon>Agaricomycotina</taxon>
        <taxon>Agaricomycetes</taxon>
        <taxon>Agaricomycetidae</taxon>
        <taxon>Agaricales</taxon>
        <taxon>Pleurotineae</taxon>
        <taxon>Pleurotaceae</taxon>
        <taxon>Hohenbuehelia</taxon>
    </lineage>
</organism>
<keyword evidence="3" id="KW-1185">Reference proteome</keyword>
<keyword evidence="1" id="KW-0732">Signal</keyword>
<protein>
    <submittedName>
        <fullName evidence="2">Uncharacterized protein</fullName>
    </submittedName>
</protein>
<dbReference type="InterPro" id="IPR015943">
    <property type="entry name" value="WD40/YVTN_repeat-like_dom_sf"/>
</dbReference>
<feature type="chain" id="PRO_5047286351" evidence="1">
    <location>
        <begin position="19"/>
        <end position="236"/>
    </location>
</feature>
<dbReference type="Proteomes" id="UP001556367">
    <property type="component" value="Unassembled WGS sequence"/>
</dbReference>
<dbReference type="InterPro" id="IPR011044">
    <property type="entry name" value="Quino_amine_DH_bsu"/>
</dbReference>
<reference evidence="3" key="1">
    <citation type="submission" date="2024-06" db="EMBL/GenBank/DDBJ databases">
        <title>Multi-omics analyses provide insights into the biosynthesis of the anticancer antibiotic pleurotin in Hohenbuehelia grisea.</title>
        <authorList>
            <person name="Weaver J.A."/>
            <person name="Alberti F."/>
        </authorList>
    </citation>
    <scope>NUCLEOTIDE SEQUENCE [LARGE SCALE GENOMIC DNA]</scope>
    <source>
        <strain evidence="3">T-177</strain>
    </source>
</reference>
<name>A0ABR3IXR3_9AGAR</name>